<comment type="caution">
    <text evidence="1">The sequence shown here is derived from an EMBL/GenBank/DDBJ whole genome shotgun (WGS) entry which is preliminary data.</text>
</comment>
<accession>A0ABN7YBB6</accession>
<reference evidence="1 2" key="1">
    <citation type="submission" date="2021-08" db="EMBL/GenBank/DDBJ databases">
        <authorList>
            <person name="Peeters C."/>
        </authorList>
    </citation>
    <scope>NUCLEOTIDE SEQUENCE [LARGE SCALE GENOMIC DNA]</scope>
    <source>
        <strain evidence="1 2">LMG 23994</strain>
    </source>
</reference>
<organism evidence="1 2">
    <name type="scientific">Cupriavidus pinatubonensis</name>
    <dbReference type="NCBI Taxonomy" id="248026"/>
    <lineage>
        <taxon>Bacteria</taxon>
        <taxon>Pseudomonadati</taxon>
        <taxon>Pseudomonadota</taxon>
        <taxon>Betaproteobacteria</taxon>
        <taxon>Burkholderiales</taxon>
        <taxon>Burkholderiaceae</taxon>
        <taxon>Cupriavidus</taxon>
    </lineage>
</organism>
<evidence type="ECO:0000313" key="2">
    <source>
        <dbReference type="Proteomes" id="UP000701702"/>
    </source>
</evidence>
<proteinExistence type="predicted"/>
<name>A0ABN7YBB6_9BURK</name>
<protein>
    <submittedName>
        <fullName evidence="1">Uncharacterized protein</fullName>
    </submittedName>
</protein>
<gene>
    <name evidence="1" type="ORF">LMG23994_01770</name>
</gene>
<sequence>MAFAENLVENVETLLAWISRGVKQAAADYCDIESVDDEHTITMRDGTLLTVIRLHGSYRMIGAEEFQDADTKISKSLKAYIGTGGHAVHVFFSADPDSAERDIRTALAPSMATAKRLNLDLDDLFEEDIRHLSKFCANEKVFVTLITRPAAVTVGEQKRDQKAKEELIAAHPLPRLRDAPNLFAAMSALRTRHSSFVSAIMGDLRDARLAAEVLDVHLASYEMRMSVDPDFTDDNWRACLPGDKIPVRDMRRDKKDMSGAFWPRLDRQLIPRDGELIDLKTVAVGDRIYAPMFIHLHPSDIKPFQQLFLRVVETRMPWRMSFLIESGGLGILAFKDFVSALFGFTNGDNKLIKEAISEVRNLKNRHNELDVRFRVDFATWAPKSERKLLANRASRLARSVQGWGGADVREVSGDAFQGFMSSTLALSLNSVATPACAILSDITSMLPLYRPASPWMDGGAVLYRTPDGKIWPYQPNSPVQSSWITVMVAEPRSGKSVNGNQVNLALCLSPGITRLPLIAIIDVGKASSGLISLLYHALPENQRHLVASIRMRMTPEYATNPCDTQLGCRYPLPHEEAFLVNFMSLLVTPMGKSAPADGMVGLVKMAVQEAYKYYSDKHNAKPYSRNTEGAEAVDAAIERYGVHIDDQTTWWEIVDALFERGAHHEAMLAQRYAVPLIPDLASNSREPQFNDMYGAKKTEDGEPLLAAFSRMLSETIRSYPILGRPTRFDLGEARVVSIDLDEVAKTGSAAADHQSAVCYMLARYVAAKNFYLLEDHVQNFPLQYRKYHEKRIHEIRQDKKHIHFDEVHRTSKIAPVREQIVLDEREGGKWGVKVTLISQSVTDFDAAMLEFATCKIVISKQNEANAGIMRQMFNMTETAEYAVRHLIRPPGPHGSTFVAMFSTKRGDAAHVLNNTIGGIKLWAFSTTNEDTYVRDALYSKLGPAPARRLLARLYPGGSIADELERRKRRLEASGLIGDGQDDGAINEIIKDILAQHEALQREA</sequence>
<dbReference type="EMBL" id="CAJZAF010000007">
    <property type="protein sequence ID" value="CAG9170001.1"/>
    <property type="molecule type" value="Genomic_DNA"/>
</dbReference>
<dbReference type="RefSeq" id="WP_224001411.1">
    <property type="nucleotide sequence ID" value="NZ_CAJZAF010000007.1"/>
</dbReference>
<evidence type="ECO:0000313" key="1">
    <source>
        <dbReference type="EMBL" id="CAG9170001.1"/>
    </source>
</evidence>
<dbReference type="Proteomes" id="UP000701702">
    <property type="component" value="Unassembled WGS sequence"/>
</dbReference>
<dbReference type="Gene3D" id="3.40.50.300">
    <property type="entry name" value="P-loop containing nucleotide triphosphate hydrolases"/>
    <property type="match status" value="1"/>
</dbReference>
<keyword evidence="2" id="KW-1185">Reference proteome</keyword>
<dbReference type="InterPro" id="IPR027417">
    <property type="entry name" value="P-loop_NTPase"/>
</dbReference>